<evidence type="ECO:0000313" key="1">
    <source>
        <dbReference type="EMBL" id="BEG99418.1"/>
    </source>
</evidence>
<dbReference type="EMBL" id="AP028055">
    <property type="protein sequence ID" value="BEG99418.1"/>
    <property type="molecule type" value="Genomic_DNA"/>
</dbReference>
<organism evidence="1 2">
    <name type="scientific">Bacteroides sedimenti</name>
    <dbReference type="NCBI Taxonomy" id="2136147"/>
    <lineage>
        <taxon>Bacteria</taxon>
        <taxon>Pseudomonadati</taxon>
        <taxon>Bacteroidota</taxon>
        <taxon>Bacteroidia</taxon>
        <taxon>Bacteroidales</taxon>
        <taxon>Bacteroidaceae</taxon>
        <taxon>Bacteroides</taxon>
    </lineage>
</organism>
<dbReference type="Proteomes" id="UP001496674">
    <property type="component" value="Chromosome"/>
</dbReference>
<keyword evidence="2" id="KW-1185">Reference proteome</keyword>
<name>A0ABN6ZAI7_9BACE</name>
<evidence type="ECO:0000313" key="2">
    <source>
        <dbReference type="Proteomes" id="UP001496674"/>
    </source>
</evidence>
<proteinExistence type="predicted"/>
<reference evidence="1 2" key="1">
    <citation type="submission" date="2023-04" db="EMBL/GenBank/DDBJ databases">
        <title>Draft genome sequence of acteroides sedimenti strain YN3PY1.</title>
        <authorList>
            <person name="Yoshida N."/>
        </authorList>
    </citation>
    <scope>NUCLEOTIDE SEQUENCE [LARGE SCALE GENOMIC DNA]</scope>
    <source>
        <strain evidence="1 2">YN3PY1</strain>
    </source>
</reference>
<accession>A0ABN6ZAI7</accession>
<gene>
    <name evidence="1" type="ORF">BSYN_16830</name>
</gene>
<protein>
    <submittedName>
        <fullName evidence="1">Uncharacterized protein</fullName>
    </submittedName>
</protein>
<sequence length="51" mass="6217">MELCDNLNELETISRHRISYIIYFIKKRKKTLNELSKEDAVKPIFRIDMLF</sequence>